<evidence type="ECO:0000313" key="3">
    <source>
        <dbReference type="EMBL" id="WZN43628.1"/>
    </source>
</evidence>
<dbReference type="Proteomes" id="UP001485459">
    <property type="component" value="Chromosome"/>
</dbReference>
<sequence>MRTALNSLCLSTILCCLVPRPAHALEHMAAHPVVEHEPSNVIILEKKERFEFVRGDKQNPVWVREKTATTYRCNEFRESIPVVTFYNDYSRVEEVKAWVNGDRIKVKPEHRYYSIEDIFYADARICGFMLPFKKKDTESRTEIEKITLDPRYFTSIYFQEEYFTASKEISVVVPRWMKAEVREMHFAGAGIQSAKSYDSRQDADVYTYTAQQLKPFKSESGAPGPSYLYPHLLVSSHSANSPAGQATYFGNLQNLYAWYHRLASEVENDRDAVKATAAAIVKDNITDLDKIKAIYTWMQENIRYIAFEDGIAGFKPAKAQDVLSKKYGDCKGMANLTREMLASLGFDARLCWIGTRHIAYDYSLPTLAVDNHMICAVYLDGKTWFLDATETYIGFDQYAERIQGRQVLIENGDQYHLSRIPERTFEQNRQTEKRSLRIEGARLAGSVSHRMTGECTASLLSNVHQIRKTKLDEALEQYLSRENGQYRIANMRTSDLHDWNTDLLINYELTHNDAVSAFGDELYVEMDFRKEMEDAVIDTVNRQHDFWLPYKRQLAQETVLTLPEGFQVKSLPPALLIDQPKYAFKAEYEHKNGQVIYKKEIIIRDTRILRSDFATWNADIKKLRQSYLEQISLTKK</sequence>
<organism evidence="3 4">
    <name type="scientific">Chitinophaga pollutisoli</name>
    <dbReference type="NCBI Taxonomy" id="3133966"/>
    <lineage>
        <taxon>Bacteria</taxon>
        <taxon>Pseudomonadati</taxon>
        <taxon>Bacteroidota</taxon>
        <taxon>Chitinophagia</taxon>
        <taxon>Chitinophagales</taxon>
        <taxon>Chitinophagaceae</taxon>
        <taxon>Chitinophaga</taxon>
    </lineage>
</organism>
<dbReference type="Gene3D" id="3.10.620.30">
    <property type="match status" value="1"/>
</dbReference>
<keyword evidence="4" id="KW-1185">Reference proteome</keyword>
<protein>
    <submittedName>
        <fullName evidence="3">Transglutaminase-like domain-containing protein</fullName>
    </submittedName>
</protein>
<evidence type="ECO:0000256" key="1">
    <source>
        <dbReference type="SAM" id="SignalP"/>
    </source>
</evidence>
<proteinExistence type="predicted"/>
<reference evidence="4" key="1">
    <citation type="submission" date="2024-03" db="EMBL/GenBank/DDBJ databases">
        <title>Chitinophaga horti sp. nov., isolated from garden soil.</title>
        <authorList>
            <person name="Lee D.S."/>
            <person name="Han D.M."/>
            <person name="Baek J.H."/>
            <person name="Choi D.G."/>
            <person name="Jeon J.H."/>
            <person name="Jeon C.O."/>
        </authorList>
    </citation>
    <scope>NUCLEOTIDE SEQUENCE [LARGE SCALE GENOMIC DNA]</scope>
    <source>
        <strain evidence="4">GPA1</strain>
    </source>
</reference>
<feature type="chain" id="PRO_5045585577" evidence="1">
    <location>
        <begin position="25"/>
        <end position="636"/>
    </location>
</feature>
<dbReference type="Gene3D" id="2.60.120.1130">
    <property type="match status" value="1"/>
</dbReference>
<dbReference type="SUPFAM" id="SSF54001">
    <property type="entry name" value="Cysteine proteinases"/>
    <property type="match status" value="1"/>
</dbReference>
<dbReference type="Gene3D" id="2.60.40.3140">
    <property type="match status" value="1"/>
</dbReference>
<dbReference type="Pfam" id="PF01841">
    <property type="entry name" value="Transglut_core"/>
    <property type="match status" value="1"/>
</dbReference>
<name>A0ABZ2YVZ4_9BACT</name>
<feature type="domain" description="Transglutaminase-like" evidence="2">
    <location>
        <begin position="275"/>
        <end position="385"/>
    </location>
</feature>
<feature type="signal peptide" evidence="1">
    <location>
        <begin position="1"/>
        <end position="24"/>
    </location>
</feature>
<gene>
    <name evidence="3" type="ORF">WJU16_11375</name>
</gene>
<dbReference type="InterPro" id="IPR002931">
    <property type="entry name" value="Transglutaminase-like"/>
</dbReference>
<evidence type="ECO:0000259" key="2">
    <source>
        <dbReference type="Pfam" id="PF01841"/>
    </source>
</evidence>
<dbReference type="EMBL" id="CP149822">
    <property type="protein sequence ID" value="WZN43628.1"/>
    <property type="molecule type" value="Genomic_DNA"/>
</dbReference>
<accession>A0ABZ2YVZ4</accession>
<evidence type="ECO:0000313" key="4">
    <source>
        <dbReference type="Proteomes" id="UP001485459"/>
    </source>
</evidence>
<dbReference type="RefSeq" id="WP_341838433.1">
    <property type="nucleotide sequence ID" value="NZ_CP149822.1"/>
</dbReference>
<keyword evidence="1" id="KW-0732">Signal</keyword>
<dbReference type="InterPro" id="IPR038765">
    <property type="entry name" value="Papain-like_cys_pep_sf"/>
</dbReference>